<accession>A0AA39UDT0</accession>
<feature type="compositionally biased region" description="Polar residues" evidence="1">
    <location>
        <begin position="188"/>
        <end position="202"/>
    </location>
</feature>
<dbReference type="EMBL" id="JAUEPU010000060">
    <property type="protein sequence ID" value="KAK0483073.1"/>
    <property type="molecule type" value="Genomic_DNA"/>
</dbReference>
<gene>
    <name evidence="2" type="ORF">EDD18DRAFT_1112213</name>
</gene>
<evidence type="ECO:0000313" key="3">
    <source>
        <dbReference type="Proteomes" id="UP001175228"/>
    </source>
</evidence>
<keyword evidence="3" id="KW-1185">Reference proteome</keyword>
<evidence type="ECO:0000256" key="1">
    <source>
        <dbReference type="SAM" id="MobiDB-lite"/>
    </source>
</evidence>
<dbReference type="AlphaFoldDB" id="A0AA39UDT0"/>
<name>A0AA39UDT0_9AGAR</name>
<feature type="region of interest" description="Disordered" evidence="1">
    <location>
        <begin position="188"/>
        <end position="217"/>
    </location>
</feature>
<evidence type="ECO:0000313" key="2">
    <source>
        <dbReference type="EMBL" id="KAK0483073.1"/>
    </source>
</evidence>
<organism evidence="2 3">
    <name type="scientific">Armillaria luteobubalina</name>
    <dbReference type="NCBI Taxonomy" id="153913"/>
    <lineage>
        <taxon>Eukaryota</taxon>
        <taxon>Fungi</taxon>
        <taxon>Dikarya</taxon>
        <taxon>Basidiomycota</taxon>
        <taxon>Agaricomycotina</taxon>
        <taxon>Agaricomycetes</taxon>
        <taxon>Agaricomycetidae</taxon>
        <taxon>Agaricales</taxon>
        <taxon>Marasmiineae</taxon>
        <taxon>Physalacriaceae</taxon>
        <taxon>Armillaria</taxon>
    </lineage>
</organism>
<reference evidence="2" key="1">
    <citation type="submission" date="2023-06" db="EMBL/GenBank/DDBJ databases">
        <authorList>
            <consortium name="Lawrence Berkeley National Laboratory"/>
            <person name="Ahrendt S."/>
            <person name="Sahu N."/>
            <person name="Indic B."/>
            <person name="Wong-Bajracharya J."/>
            <person name="Merenyi Z."/>
            <person name="Ke H.-M."/>
            <person name="Monk M."/>
            <person name="Kocsube S."/>
            <person name="Drula E."/>
            <person name="Lipzen A."/>
            <person name="Balint B."/>
            <person name="Henrissat B."/>
            <person name="Andreopoulos B."/>
            <person name="Martin F.M."/>
            <person name="Harder C.B."/>
            <person name="Rigling D."/>
            <person name="Ford K.L."/>
            <person name="Foster G.D."/>
            <person name="Pangilinan J."/>
            <person name="Papanicolaou A."/>
            <person name="Barry K."/>
            <person name="LaButti K."/>
            <person name="Viragh M."/>
            <person name="Koriabine M."/>
            <person name="Yan M."/>
            <person name="Riley R."/>
            <person name="Champramary S."/>
            <person name="Plett K.L."/>
            <person name="Tsai I.J."/>
            <person name="Slot J."/>
            <person name="Sipos G."/>
            <person name="Plett J."/>
            <person name="Nagy L.G."/>
            <person name="Grigoriev I.V."/>
        </authorList>
    </citation>
    <scope>NUCLEOTIDE SEQUENCE</scope>
    <source>
        <strain evidence="2">HWK02</strain>
    </source>
</reference>
<dbReference type="Proteomes" id="UP001175228">
    <property type="component" value="Unassembled WGS sequence"/>
</dbReference>
<comment type="caution">
    <text evidence="2">The sequence shown here is derived from an EMBL/GenBank/DDBJ whole genome shotgun (WGS) entry which is preliminary data.</text>
</comment>
<protein>
    <submittedName>
        <fullName evidence="2">Uncharacterized protein</fullName>
    </submittedName>
</protein>
<proteinExistence type="predicted"/>
<sequence length="363" mass="40494">MAVTLSLPPRQVVLGIFRSLCVTDQACRTPAVPSGPPFDVLRSDPARASFAHIASLRPPPRRETTRTPRMACVRGVLEPSRDRSYAWINHADDEAHWPTASTNLSHVLFGWERMQRILVDWWDRWYWYRSRHTTLLICADRKRDRVGKDVTDMLPTQILHLVLVARADDDATTKQTITHRIRSDEKQWSTMGVESTTDTCGQSKIAARSQGATRGKNGLRRSVATTNETMATKMRTGAGDLNSETGSSKMRVMTGRGVRGHDKDEVKGNDQGVVERGIERSAILHRGHQSGTNVGRDGIGAMRGGERRTVLASVVLRLRNNMKDDTVQRGTCGDAVHSLERLRSMGPFDEMARALGYELWAVG</sequence>